<dbReference type="EMBL" id="MFKF01000429">
    <property type="protein sequence ID" value="OGG43642.1"/>
    <property type="molecule type" value="Genomic_DNA"/>
</dbReference>
<dbReference type="Gene3D" id="3.90.550.10">
    <property type="entry name" value="Spore Coat Polysaccharide Biosynthesis Protein SpsA, Chain A"/>
    <property type="match status" value="1"/>
</dbReference>
<dbReference type="Proteomes" id="UP000178606">
    <property type="component" value="Unassembled WGS sequence"/>
</dbReference>
<comment type="caution">
    <text evidence="2">The sequence shown here is derived from an EMBL/GenBank/DDBJ whole genome shotgun (WGS) entry which is preliminary data.</text>
</comment>
<evidence type="ECO:0000259" key="1">
    <source>
        <dbReference type="Pfam" id="PF12804"/>
    </source>
</evidence>
<gene>
    <name evidence="2" type="ORF">A3F84_21355</name>
</gene>
<sequence>MIYAVALAAGESRRMGAPKQLLPFGDKTVLQAVVDRLLASRADGILVVLGCRADEVRATLADRPVQFVLNPDYVRGMLSSVQIGVAALPSDARAALICLGDQPSVDPAVVNRVIEVHRRTGKGIVIPTSNGKRGHPALVSLRYRDEILALCGEPGLKAVMRGHPEDTLEVEVGRPEILDDMDTPEDYQKAIKAHGL</sequence>
<accession>A0A1F6C3P2</accession>
<dbReference type="AlphaFoldDB" id="A0A1F6C3P2"/>
<dbReference type="PANTHER" id="PTHR43777:SF1">
    <property type="entry name" value="MOLYBDENUM COFACTOR CYTIDYLYLTRANSFERASE"/>
    <property type="match status" value="1"/>
</dbReference>
<evidence type="ECO:0000313" key="3">
    <source>
        <dbReference type="Proteomes" id="UP000178606"/>
    </source>
</evidence>
<dbReference type="GO" id="GO:0016779">
    <property type="term" value="F:nucleotidyltransferase activity"/>
    <property type="evidence" value="ECO:0007669"/>
    <property type="project" value="UniProtKB-ARBA"/>
</dbReference>
<dbReference type="PANTHER" id="PTHR43777">
    <property type="entry name" value="MOLYBDENUM COFACTOR CYTIDYLYLTRANSFERASE"/>
    <property type="match status" value="1"/>
</dbReference>
<proteinExistence type="predicted"/>
<dbReference type="InterPro" id="IPR029044">
    <property type="entry name" value="Nucleotide-diphossugar_trans"/>
</dbReference>
<feature type="domain" description="MobA-like NTP transferase" evidence="1">
    <location>
        <begin position="4"/>
        <end position="163"/>
    </location>
</feature>
<dbReference type="CDD" id="cd04182">
    <property type="entry name" value="GT_2_like_f"/>
    <property type="match status" value="1"/>
</dbReference>
<protein>
    <recommendedName>
        <fullName evidence="1">MobA-like NTP transferase domain-containing protein</fullName>
    </recommendedName>
</protein>
<dbReference type="SUPFAM" id="SSF53448">
    <property type="entry name" value="Nucleotide-diphospho-sugar transferases"/>
    <property type="match status" value="1"/>
</dbReference>
<organism evidence="2 3">
    <name type="scientific">Handelsmanbacteria sp. (strain RIFCSPLOWO2_12_FULL_64_10)</name>
    <dbReference type="NCBI Taxonomy" id="1817868"/>
    <lineage>
        <taxon>Bacteria</taxon>
        <taxon>Candidatus Handelsmaniibacteriota</taxon>
    </lineage>
</organism>
<reference evidence="2 3" key="1">
    <citation type="journal article" date="2016" name="Nat. Commun.">
        <title>Thousands of microbial genomes shed light on interconnected biogeochemical processes in an aquifer system.</title>
        <authorList>
            <person name="Anantharaman K."/>
            <person name="Brown C.T."/>
            <person name="Hug L.A."/>
            <person name="Sharon I."/>
            <person name="Castelle C.J."/>
            <person name="Probst A.J."/>
            <person name="Thomas B.C."/>
            <person name="Singh A."/>
            <person name="Wilkins M.J."/>
            <person name="Karaoz U."/>
            <person name="Brodie E.L."/>
            <person name="Williams K.H."/>
            <person name="Hubbard S.S."/>
            <person name="Banfield J.F."/>
        </authorList>
    </citation>
    <scope>NUCLEOTIDE SEQUENCE [LARGE SCALE GENOMIC DNA]</scope>
    <source>
        <strain evidence="3">RIFCSPLOWO2_12_FULL_64_10</strain>
    </source>
</reference>
<dbReference type="Pfam" id="PF12804">
    <property type="entry name" value="NTP_transf_3"/>
    <property type="match status" value="1"/>
</dbReference>
<name>A0A1F6C3P2_HANXR</name>
<dbReference type="InterPro" id="IPR025877">
    <property type="entry name" value="MobA-like_NTP_Trfase"/>
</dbReference>
<evidence type="ECO:0000313" key="2">
    <source>
        <dbReference type="EMBL" id="OGG43642.1"/>
    </source>
</evidence>